<evidence type="ECO:0000313" key="2">
    <source>
        <dbReference type="EMBL" id="KRM06356.1"/>
    </source>
</evidence>
<dbReference type="PANTHER" id="PTHR43415:SF3">
    <property type="entry name" value="GNAT-FAMILY ACETYLTRANSFERASE"/>
    <property type="match status" value="1"/>
</dbReference>
<comment type="caution">
    <text evidence="2">The sequence shown here is derived from an EMBL/GenBank/DDBJ whole genome shotgun (WGS) entry which is preliminary data.</text>
</comment>
<dbReference type="GO" id="GO:0016747">
    <property type="term" value="F:acyltransferase activity, transferring groups other than amino-acyl groups"/>
    <property type="evidence" value="ECO:0007669"/>
    <property type="project" value="InterPro"/>
</dbReference>
<dbReference type="AlphaFoldDB" id="A0A0R1VSL8"/>
<dbReference type="Proteomes" id="UP000051966">
    <property type="component" value="Unassembled WGS sequence"/>
</dbReference>
<reference evidence="2 3" key="1">
    <citation type="journal article" date="2015" name="Genome Announc.">
        <title>Expanding the biotechnology potential of lactobacilli through comparative genomics of 213 strains and associated genera.</title>
        <authorList>
            <person name="Sun Z."/>
            <person name="Harris H.M."/>
            <person name="McCann A."/>
            <person name="Guo C."/>
            <person name="Argimon S."/>
            <person name="Zhang W."/>
            <person name="Yang X."/>
            <person name="Jeffery I.B."/>
            <person name="Cooney J.C."/>
            <person name="Kagawa T.F."/>
            <person name="Liu W."/>
            <person name="Song Y."/>
            <person name="Salvetti E."/>
            <person name="Wrobel A."/>
            <person name="Rasinkangas P."/>
            <person name="Parkhill J."/>
            <person name="Rea M.C."/>
            <person name="O'Sullivan O."/>
            <person name="Ritari J."/>
            <person name="Douillard F.P."/>
            <person name="Paul Ross R."/>
            <person name="Yang R."/>
            <person name="Briner A.E."/>
            <person name="Felis G.E."/>
            <person name="de Vos W.M."/>
            <person name="Barrangou R."/>
            <person name="Klaenhammer T.R."/>
            <person name="Caufield P.W."/>
            <person name="Cui Y."/>
            <person name="Zhang H."/>
            <person name="O'Toole P.W."/>
        </authorList>
    </citation>
    <scope>NUCLEOTIDE SEQUENCE [LARGE SCALE GENOMIC DNA]</scope>
    <source>
        <strain evidence="2 3">DSM 18382</strain>
    </source>
</reference>
<sequence>MAKIQMAAPRDADLIYRHLMKVSGQTNNLSYSQKDVHKYLNEIKISDRMRDDSIAVSFVAYENEEIVGLAQLRRSALPRYTNRGELAVSVDQDFQSQGIGSQLIEEVLDWATQEWQLHGIYLDVLSGNLRAIDLYKKYGFKIVGDLPLLMTISGRDVAGKRMFKELKND</sequence>
<dbReference type="PATRIC" id="fig|1423743.5.peg.641"/>
<dbReference type="InterPro" id="IPR016181">
    <property type="entry name" value="Acyl_CoA_acyltransferase"/>
</dbReference>
<dbReference type="Gene3D" id="3.40.630.30">
    <property type="match status" value="1"/>
</dbReference>
<dbReference type="InterPro" id="IPR000182">
    <property type="entry name" value="GNAT_dom"/>
</dbReference>
<organism evidence="2 3">
    <name type="scientific">Lentilactobacillus farraginis DSM 18382 = JCM 14108</name>
    <dbReference type="NCBI Taxonomy" id="1423743"/>
    <lineage>
        <taxon>Bacteria</taxon>
        <taxon>Bacillati</taxon>
        <taxon>Bacillota</taxon>
        <taxon>Bacilli</taxon>
        <taxon>Lactobacillales</taxon>
        <taxon>Lactobacillaceae</taxon>
        <taxon>Lentilactobacillus</taxon>
    </lineage>
</organism>
<dbReference type="OrthoDB" id="948250at2"/>
<name>A0A0R1VSL8_9LACO</name>
<dbReference type="PROSITE" id="PS51186">
    <property type="entry name" value="GNAT"/>
    <property type="match status" value="1"/>
</dbReference>
<protein>
    <submittedName>
        <fullName evidence="2">Acetyltransferase</fullName>
    </submittedName>
</protein>
<keyword evidence="3" id="KW-1185">Reference proteome</keyword>
<evidence type="ECO:0000313" key="3">
    <source>
        <dbReference type="Proteomes" id="UP000051966"/>
    </source>
</evidence>
<dbReference type="RefSeq" id="WP_056984014.1">
    <property type="nucleotide sequence ID" value="NZ_AZFY01000104.1"/>
</dbReference>
<accession>A0A0R1VSL8</accession>
<evidence type="ECO:0000259" key="1">
    <source>
        <dbReference type="PROSITE" id="PS51186"/>
    </source>
</evidence>
<proteinExistence type="predicted"/>
<dbReference type="SUPFAM" id="SSF55729">
    <property type="entry name" value="Acyl-CoA N-acyltransferases (Nat)"/>
    <property type="match status" value="1"/>
</dbReference>
<dbReference type="PANTHER" id="PTHR43415">
    <property type="entry name" value="SPERMIDINE N(1)-ACETYLTRANSFERASE"/>
    <property type="match status" value="1"/>
</dbReference>
<gene>
    <name evidence="2" type="ORF">FD41_GL000627</name>
</gene>
<feature type="domain" description="N-acetyltransferase" evidence="1">
    <location>
        <begin position="2"/>
        <end position="167"/>
    </location>
</feature>
<dbReference type="CDD" id="cd04301">
    <property type="entry name" value="NAT_SF"/>
    <property type="match status" value="1"/>
</dbReference>
<keyword evidence="2" id="KW-0808">Transferase</keyword>
<dbReference type="EMBL" id="AZFY01000104">
    <property type="protein sequence ID" value="KRM06356.1"/>
    <property type="molecule type" value="Genomic_DNA"/>
</dbReference>
<dbReference type="Pfam" id="PF00583">
    <property type="entry name" value="Acetyltransf_1"/>
    <property type="match status" value="1"/>
</dbReference>